<proteinExistence type="predicted"/>
<evidence type="ECO:0000313" key="1">
    <source>
        <dbReference type="EMBL" id="CAD8204416.1"/>
    </source>
</evidence>
<sequence length="142" mass="17055">MEKFRIVTSQMLLKILLKNKWECKIKVQQLQQFNTAIIYFGMDLIVKKMQYGMNRNNIAKIYQDVKKIKSQQITVQNLGLFNQKKQIAQQELGNLVFSANSIQFRRIREKQIIIQQEFKIRQHIPEKELNTDFIQFLIHKNN</sequence>
<organism evidence="1 2">
    <name type="scientific">Paramecium pentaurelia</name>
    <dbReference type="NCBI Taxonomy" id="43138"/>
    <lineage>
        <taxon>Eukaryota</taxon>
        <taxon>Sar</taxon>
        <taxon>Alveolata</taxon>
        <taxon>Ciliophora</taxon>
        <taxon>Intramacronucleata</taxon>
        <taxon>Oligohymenophorea</taxon>
        <taxon>Peniculida</taxon>
        <taxon>Parameciidae</taxon>
        <taxon>Paramecium</taxon>
    </lineage>
</organism>
<keyword evidence="2" id="KW-1185">Reference proteome</keyword>
<reference evidence="1" key="1">
    <citation type="submission" date="2021-01" db="EMBL/GenBank/DDBJ databases">
        <authorList>
            <consortium name="Genoscope - CEA"/>
            <person name="William W."/>
        </authorList>
    </citation>
    <scope>NUCLEOTIDE SEQUENCE</scope>
</reference>
<protein>
    <submittedName>
        <fullName evidence="1">Uncharacterized protein</fullName>
    </submittedName>
</protein>
<name>A0A8S1XSD9_9CILI</name>
<accession>A0A8S1XSD9</accession>
<dbReference type="Proteomes" id="UP000689195">
    <property type="component" value="Unassembled WGS sequence"/>
</dbReference>
<gene>
    <name evidence="1" type="ORF">PPENT_87.1.T1370056</name>
</gene>
<comment type="caution">
    <text evidence="1">The sequence shown here is derived from an EMBL/GenBank/DDBJ whole genome shotgun (WGS) entry which is preliminary data.</text>
</comment>
<dbReference type="AlphaFoldDB" id="A0A8S1XSD9"/>
<dbReference type="EMBL" id="CAJJDO010000137">
    <property type="protein sequence ID" value="CAD8204416.1"/>
    <property type="molecule type" value="Genomic_DNA"/>
</dbReference>
<evidence type="ECO:0000313" key="2">
    <source>
        <dbReference type="Proteomes" id="UP000689195"/>
    </source>
</evidence>